<dbReference type="InterPro" id="IPR050765">
    <property type="entry name" value="Riboflavin_Biosynth_HTPR"/>
</dbReference>
<feature type="domain" description="Bacterial bifunctional deaminase-reductase C-terminal" evidence="4">
    <location>
        <begin position="30"/>
        <end position="239"/>
    </location>
</feature>
<keyword evidence="3" id="KW-0560">Oxidoreductase</keyword>
<evidence type="ECO:0000256" key="3">
    <source>
        <dbReference type="ARBA" id="ARBA00023002"/>
    </source>
</evidence>
<dbReference type="PANTHER" id="PTHR38011">
    <property type="entry name" value="DIHYDROFOLATE REDUCTASE FAMILY PROTEIN (AFU_ORTHOLOGUE AFUA_8G06820)"/>
    <property type="match status" value="1"/>
</dbReference>
<reference evidence="5" key="1">
    <citation type="submission" date="2021-01" db="EMBL/GenBank/DDBJ databases">
        <title>Whole genome shotgun sequence of Virgisporangium aurantiacum NBRC 16421.</title>
        <authorList>
            <person name="Komaki H."/>
            <person name="Tamura T."/>
        </authorList>
    </citation>
    <scope>NUCLEOTIDE SEQUENCE</scope>
    <source>
        <strain evidence="5">NBRC 16421</strain>
    </source>
</reference>
<dbReference type="GO" id="GO:0008703">
    <property type="term" value="F:5-amino-6-(5-phosphoribosylamino)uracil reductase activity"/>
    <property type="evidence" value="ECO:0007669"/>
    <property type="project" value="InterPro"/>
</dbReference>
<evidence type="ECO:0000256" key="2">
    <source>
        <dbReference type="ARBA" id="ARBA00022857"/>
    </source>
</evidence>
<evidence type="ECO:0000313" key="5">
    <source>
        <dbReference type="EMBL" id="GIJ52794.1"/>
    </source>
</evidence>
<dbReference type="InterPro" id="IPR002734">
    <property type="entry name" value="RibDG_C"/>
</dbReference>
<dbReference type="EMBL" id="BOPG01000003">
    <property type="protein sequence ID" value="GIJ52794.1"/>
    <property type="molecule type" value="Genomic_DNA"/>
</dbReference>
<dbReference type="PANTHER" id="PTHR38011:SF7">
    <property type="entry name" value="2,5-DIAMINO-6-RIBOSYLAMINO-4(3H)-PYRIMIDINONE 5'-PHOSPHATE REDUCTASE"/>
    <property type="match status" value="1"/>
</dbReference>
<dbReference type="Gene3D" id="3.40.430.10">
    <property type="entry name" value="Dihydrofolate Reductase, subunit A"/>
    <property type="match status" value="1"/>
</dbReference>
<gene>
    <name evidence="5" type="ORF">Vau01_003100</name>
</gene>
<comment type="pathway">
    <text evidence="1">Cofactor biosynthesis; riboflavin biosynthesis.</text>
</comment>
<evidence type="ECO:0000256" key="1">
    <source>
        <dbReference type="ARBA" id="ARBA00005104"/>
    </source>
</evidence>
<organism evidence="5 6">
    <name type="scientific">Virgisporangium aurantiacum</name>
    <dbReference type="NCBI Taxonomy" id="175570"/>
    <lineage>
        <taxon>Bacteria</taxon>
        <taxon>Bacillati</taxon>
        <taxon>Actinomycetota</taxon>
        <taxon>Actinomycetes</taxon>
        <taxon>Micromonosporales</taxon>
        <taxon>Micromonosporaceae</taxon>
        <taxon>Virgisporangium</taxon>
    </lineage>
</organism>
<dbReference type="GO" id="GO:0009231">
    <property type="term" value="P:riboflavin biosynthetic process"/>
    <property type="evidence" value="ECO:0007669"/>
    <property type="project" value="InterPro"/>
</dbReference>
<comment type="caution">
    <text evidence="5">The sequence shown here is derived from an EMBL/GenBank/DDBJ whole genome shotgun (WGS) entry which is preliminary data.</text>
</comment>
<protein>
    <recommendedName>
        <fullName evidence="4">Bacterial bifunctional deaminase-reductase C-terminal domain-containing protein</fullName>
    </recommendedName>
</protein>
<evidence type="ECO:0000259" key="4">
    <source>
        <dbReference type="Pfam" id="PF01872"/>
    </source>
</evidence>
<dbReference type="RefSeq" id="WP_203986192.1">
    <property type="nucleotide sequence ID" value="NZ_BOPG01000003.1"/>
</dbReference>
<sequence>MTKILQFERGEAPLGDDDLLAAYATDPGAPWLRVNFVTSLDGAVTATDGFSAGISDEADKRVFGLLRMTCDALMVGAGTLRHEGYGAMRLGERREDWRVAHGLPENPLLIIVSRRLDLDPASPMFTDAPVRPLIVTSSAAPVDRRQALSEVAHVLAMGDDEVDLPGALEAIHALGFPQILCEGGPHLLGSLTANDLVDELDLTLSPLLIGPGPGRITAGQAPESPRSLQLHHILTAGNLLLLRYTRPPAPS</sequence>
<keyword evidence="6" id="KW-1185">Reference proteome</keyword>
<keyword evidence="2" id="KW-0521">NADP</keyword>
<proteinExistence type="predicted"/>
<accession>A0A8J4DWE8</accession>
<dbReference type="SUPFAM" id="SSF53597">
    <property type="entry name" value="Dihydrofolate reductase-like"/>
    <property type="match status" value="1"/>
</dbReference>
<evidence type="ECO:0000313" key="6">
    <source>
        <dbReference type="Proteomes" id="UP000612585"/>
    </source>
</evidence>
<dbReference type="Pfam" id="PF01872">
    <property type="entry name" value="RibD_C"/>
    <property type="match status" value="1"/>
</dbReference>
<name>A0A8J4DWE8_9ACTN</name>
<dbReference type="InterPro" id="IPR024072">
    <property type="entry name" value="DHFR-like_dom_sf"/>
</dbReference>
<dbReference type="Proteomes" id="UP000612585">
    <property type="component" value="Unassembled WGS sequence"/>
</dbReference>
<dbReference type="AlphaFoldDB" id="A0A8J4DWE8"/>